<dbReference type="CDD" id="cd02440">
    <property type="entry name" value="AdoMet_MTases"/>
    <property type="match status" value="1"/>
</dbReference>
<feature type="domain" description="Methyltransferase type 11" evidence="1">
    <location>
        <begin position="54"/>
        <end position="138"/>
    </location>
</feature>
<dbReference type="Proteomes" id="UP000228781">
    <property type="component" value="Unassembled WGS sequence"/>
</dbReference>
<evidence type="ECO:0000313" key="2">
    <source>
        <dbReference type="EMBL" id="PJC22450.1"/>
    </source>
</evidence>
<dbReference type="InterPro" id="IPR013216">
    <property type="entry name" value="Methyltransf_11"/>
</dbReference>
<proteinExistence type="predicted"/>
<comment type="caution">
    <text evidence="2">The sequence shown here is derived from an EMBL/GenBank/DDBJ whole genome shotgun (WGS) entry which is preliminary data.</text>
</comment>
<name>A0A2M8EIG5_UNCKA</name>
<organism evidence="2 3">
    <name type="scientific">candidate division WWE3 bacterium CG_4_9_14_0_2_um_filter_48_10</name>
    <dbReference type="NCBI Taxonomy" id="1975078"/>
    <lineage>
        <taxon>Bacteria</taxon>
        <taxon>Katanobacteria</taxon>
    </lineage>
</organism>
<gene>
    <name evidence="2" type="ORF">CO059_02495</name>
</gene>
<protein>
    <recommendedName>
        <fullName evidence="1">Methyltransferase type 11 domain-containing protein</fullName>
    </recommendedName>
</protein>
<dbReference type="GO" id="GO:0008757">
    <property type="term" value="F:S-adenosylmethionine-dependent methyltransferase activity"/>
    <property type="evidence" value="ECO:0007669"/>
    <property type="project" value="InterPro"/>
</dbReference>
<evidence type="ECO:0000313" key="3">
    <source>
        <dbReference type="Proteomes" id="UP000228781"/>
    </source>
</evidence>
<reference evidence="3" key="1">
    <citation type="submission" date="2017-09" db="EMBL/GenBank/DDBJ databases">
        <title>Depth-based differentiation of microbial function through sediment-hosted aquifers and enrichment of novel symbionts in the deep terrestrial subsurface.</title>
        <authorList>
            <person name="Probst A.J."/>
            <person name="Ladd B."/>
            <person name="Jarett J.K."/>
            <person name="Geller-Mcgrath D.E."/>
            <person name="Sieber C.M.K."/>
            <person name="Emerson J.B."/>
            <person name="Anantharaman K."/>
            <person name="Thomas B.C."/>
            <person name="Malmstrom R."/>
            <person name="Stieglmeier M."/>
            <person name="Klingl A."/>
            <person name="Woyke T."/>
            <person name="Ryan C.M."/>
            <person name="Banfield J.F."/>
        </authorList>
    </citation>
    <scope>NUCLEOTIDE SEQUENCE [LARGE SCALE GENOMIC DNA]</scope>
</reference>
<dbReference type="InterPro" id="IPR029063">
    <property type="entry name" value="SAM-dependent_MTases_sf"/>
</dbReference>
<dbReference type="Pfam" id="PF08241">
    <property type="entry name" value="Methyltransf_11"/>
    <property type="match status" value="1"/>
</dbReference>
<dbReference type="PANTHER" id="PTHR43591">
    <property type="entry name" value="METHYLTRANSFERASE"/>
    <property type="match status" value="1"/>
</dbReference>
<dbReference type="AlphaFoldDB" id="A0A2M8EIG5"/>
<evidence type="ECO:0000259" key="1">
    <source>
        <dbReference type="Pfam" id="PF08241"/>
    </source>
</evidence>
<accession>A0A2M8EIG5</accession>
<dbReference type="Gene3D" id="3.40.50.150">
    <property type="entry name" value="Vaccinia Virus protein VP39"/>
    <property type="match status" value="1"/>
</dbReference>
<dbReference type="EMBL" id="PFSK01000036">
    <property type="protein sequence ID" value="PJC22450.1"/>
    <property type="molecule type" value="Genomic_DNA"/>
</dbReference>
<sequence>MEDKNRERYNSDRSEELQGAKRRYNWLWKQMPIQSPEIWPSWEICRDFVGRRCLEIGCGNYPRIPLENSYFLDISESAVQNLKAKGLNAYLGTAEKLPFEDNFFDLVVAWDVMEHVPDDQKAFAEVSRVLKFGGYFLFSVPLKKNYFGPWDAAVGHLRRYEAAELNRILEEVRFRVVKFQGQNLLKHIHKIPFFVWVLSKLANPPLRQYQFGLPVPSRFRVFLIRGYAFLGRLLAIPWRTGQLDGVKSEANITILCQKV</sequence>
<dbReference type="SUPFAM" id="SSF53335">
    <property type="entry name" value="S-adenosyl-L-methionine-dependent methyltransferases"/>
    <property type="match status" value="1"/>
</dbReference>